<dbReference type="InterPro" id="IPR011051">
    <property type="entry name" value="RmlC_Cupin_sf"/>
</dbReference>
<evidence type="ECO:0000313" key="5">
    <source>
        <dbReference type="EMBL" id="MFB9769234.1"/>
    </source>
</evidence>
<dbReference type="EMBL" id="JBHLZY010000010">
    <property type="protein sequence ID" value="MFB9769234.1"/>
    <property type="molecule type" value="Genomic_DNA"/>
</dbReference>
<sequence length="288" mass="33610">MTQTEHNATNIHHELINLQPNVPFKIYLSDQHPRSVNESYILPHYHADIEIIYLLKGTVNIYDDNNLTELHTGSVYIVNSNSIHSTSSSSSHITNYVLQISFDFLMNFIPDFPKYHFLINNDDTIVSKLKKDISLINQFHNKNNNDNSYLMSLSSLFDLMYILTNNFATQISSKTAQKTAKYHQRISTVIGYIESNYSSSLSLTDVANQIHLSPAYFSHFFKLQMGMTFYEYLTNVRMKHVESELKNTNNEILKIMDNCGFTTYHQFRKEFYQRFNMSPSHFRKSAIH</sequence>
<organism evidence="5 6">
    <name type="scientific">Lactiplantibacillus modestisalitolerans</name>
    <dbReference type="NCBI Taxonomy" id="1457219"/>
    <lineage>
        <taxon>Bacteria</taxon>
        <taxon>Bacillati</taxon>
        <taxon>Bacillota</taxon>
        <taxon>Bacilli</taxon>
        <taxon>Lactobacillales</taxon>
        <taxon>Lactobacillaceae</taxon>
        <taxon>Lactiplantibacillus</taxon>
    </lineage>
</organism>
<gene>
    <name evidence="5" type="ORF">ACFFLI_04990</name>
</gene>
<comment type="caution">
    <text evidence="5">The sequence shown here is derived from an EMBL/GenBank/DDBJ whole genome shotgun (WGS) entry which is preliminary data.</text>
</comment>
<dbReference type="SUPFAM" id="SSF46689">
    <property type="entry name" value="Homeodomain-like"/>
    <property type="match status" value="2"/>
</dbReference>
<reference evidence="5 6" key="1">
    <citation type="submission" date="2024-09" db="EMBL/GenBank/DDBJ databases">
        <authorList>
            <person name="Sun Q."/>
            <person name="Mori K."/>
        </authorList>
    </citation>
    <scope>NUCLEOTIDE SEQUENCE [LARGE SCALE GENOMIC DNA]</scope>
    <source>
        <strain evidence="5 6">TBRC 4576</strain>
    </source>
</reference>
<feature type="domain" description="HTH araC/xylS-type" evidence="4">
    <location>
        <begin position="187"/>
        <end position="285"/>
    </location>
</feature>
<dbReference type="InterPro" id="IPR014710">
    <property type="entry name" value="RmlC-like_jellyroll"/>
</dbReference>
<dbReference type="PANTHER" id="PTHR43280">
    <property type="entry name" value="ARAC-FAMILY TRANSCRIPTIONAL REGULATOR"/>
    <property type="match status" value="1"/>
</dbReference>
<dbReference type="InterPro" id="IPR018060">
    <property type="entry name" value="HTH_AraC"/>
</dbReference>
<evidence type="ECO:0000256" key="3">
    <source>
        <dbReference type="ARBA" id="ARBA00023163"/>
    </source>
</evidence>
<keyword evidence="1" id="KW-0805">Transcription regulation</keyword>
<dbReference type="Pfam" id="PF07883">
    <property type="entry name" value="Cupin_2"/>
    <property type="match status" value="1"/>
</dbReference>
<dbReference type="Pfam" id="PF12833">
    <property type="entry name" value="HTH_18"/>
    <property type="match status" value="1"/>
</dbReference>
<dbReference type="Gene3D" id="2.60.120.10">
    <property type="entry name" value="Jelly Rolls"/>
    <property type="match status" value="1"/>
</dbReference>
<protein>
    <submittedName>
        <fullName evidence="5">Helix-turn-helix domain-containing protein</fullName>
    </submittedName>
</protein>
<accession>A0ABV5WSW7</accession>
<dbReference type="PROSITE" id="PS01124">
    <property type="entry name" value="HTH_ARAC_FAMILY_2"/>
    <property type="match status" value="1"/>
</dbReference>
<dbReference type="InterPro" id="IPR009057">
    <property type="entry name" value="Homeodomain-like_sf"/>
</dbReference>
<name>A0ABV5WSW7_9LACO</name>
<evidence type="ECO:0000313" key="6">
    <source>
        <dbReference type="Proteomes" id="UP001589691"/>
    </source>
</evidence>
<dbReference type="SUPFAM" id="SSF51182">
    <property type="entry name" value="RmlC-like cupins"/>
    <property type="match status" value="1"/>
</dbReference>
<dbReference type="SMART" id="SM00342">
    <property type="entry name" value="HTH_ARAC"/>
    <property type="match status" value="1"/>
</dbReference>
<dbReference type="RefSeq" id="WP_170177396.1">
    <property type="nucleotide sequence ID" value="NZ_BJEA01000009.1"/>
</dbReference>
<dbReference type="Gene3D" id="1.10.10.60">
    <property type="entry name" value="Homeodomain-like"/>
    <property type="match status" value="2"/>
</dbReference>
<evidence type="ECO:0000256" key="2">
    <source>
        <dbReference type="ARBA" id="ARBA00023125"/>
    </source>
</evidence>
<proteinExistence type="predicted"/>
<evidence type="ECO:0000256" key="1">
    <source>
        <dbReference type="ARBA" id="ARBA00023015"/>
    </source>
</evidence>
<dbReference type="Proteomes" id="UP001589691">
    <property type="component" value="Unassembled WGS sequence"/>
</dbReference>
<keyword evidence="2" id="KW-0238">DNA-binding</keyword>
<dbReference type="PANTHER" id="PTHR43280:SF28">
    <property type="entry name" value="HTH-TYPE TRANSCRIPTIONAL ACTIVATOR RHAS"/>
    <property type="match status" value="1"/>
</dbReference>
<keyword evidence="6" id="KW-1185">Reference proteome</keyword>
<keyword evidence="3" id="KW-0804">Transcription</keyword>
<evidence type="ECO:0000259" key="4">
    <source>
        <dbReference type="PROSITE" id="PS01124"/>
    </source>
</evidence>
<dbReference type="InterPro" id="IPR013096">
    <property type="entry name" value="Cupin_2"/>
</dbReference>